<evidence type="ECO:0000313" key="2">
    <source>
        <dbReference type="EMBL" id="ESU42616.1"/>
    </source>
</evidence>
<comment type="caution">
    <text evidence="2">The sequence shown here is derived from an EMBL/GenBank/DDBJ whole genome shotgun (WGS) entry which is preliminary data.</text>
</comment>
<keyword evidence="1" id="KW-1133">Transmembrane helix</keyword>
<proteinExistence type="predicted"/>
<dbReference type="EMBL" id="AHHH01000076">
    <property type="protein sequence ID" value="ESU42616.1"/>
    <property type="molecule type" value="Genomic_DNA"/>
</dbReference>
<dbReference type="VEuPathDB" id="GiardiaDB:GL50581_2854"/>
<name>V6TV60_GIAIN</name>
<dbReference type="VEuPathDB" id="GiardiaDB:QR46_1942"/>
<accession>V6TV60</accession>
<sequence length="123" mass="13735">MIISPIPRGLTEQLKIIPLSLVFLNSNQYVEEVNLRASLLVIYSVTAYLLVSSNLNITALPFLLRALAIATLSLFPAMAICMVWVIRYKIELDFLHNISKVITLSTVLLLLPPSLVPLMWSTP</sequence>
<reference evidence="3" key="1">
    <citation type="submission" date="2012-02" db="EMBL/GenBank/DDBJ databases">
        <title>Genome sequencing of Giardia lamblia Genotypes A2 and B isolates (DH and GS) and comparative analysis with the genomes of Genotypes A1 and E (WB and Pig).</title>
        <authorList>
            <person name="Adam R."/>
            <person name="Dahlstrom E."/>
            <person name="Martens C."/>
            <person name="Bruno D."/>
            <person name="Barbian K."/>
            <person name="Porcella S.F."/>
            <person name="Nash T."/>
        </authorList>
    </citation>
    <scope>NUCLEOTIDE SEQUENCE</scope>
    <source>
        <strain evidence="3">GS</strain>
    </source>
</reference>
<keyword evidence="1" id="KW-0472">Membrane</keyword>
<dbReference type="VEuPathDB" id="GiardiaDB:GL50803_008625"/>
<dbReference type="AlphaFoldDB" id="V6TV60"/>
<dbReference type="Proteomes" id="UP000018040">
    <property type="component" value="Unassembled WGS sequence"/>
</dbReference>
<evidence type="ECO:0000313" key="3">
    <source>
        <dbReference type="Proteomes" id="UP000018040"/>
    </source>
</evidence>
<reference evidence="2 3" key="2">
    <citation type="journal article" date="2013" name="Genome Biol. Evol.">
        <title>Genome sequencing of Giardia lamblia genotypes A2 and B isolates (DH and GS) and comparative analysis with the genomes of genotypes A1 and E (WB and Pig).</title>
        <authorList>
            <person name="Adam R.D."/>
            <person name="Dahlstrom E.W."/>
            <person name="Martens C.A."/>
            <person name="Bruno D.P."/>
            <person name="Barbian K.D."/>
            <person name="Ricklefs S.M."/>
            <person name="Hernandez M.M."/>
            <person name="Narla N.P."/>
            <person name="Patel R.B."/>
            <person name="Porcella S.F."/>
            <person name="Nash T.E."/>
        </authorList>
    </citation>
    <scope>NUCLEOTIDE SEQUENCE [LARGE SCALE GENOMIC DNA]</scope>
    <source>
        <strain evidence="2 3">GS</strain>
    </source>
</reference>
<organism evidence="2 3">
    <name type="scientific">Giardia intestinalis</name>
    <name type="common">Giardia lamblia</name>
    <dbReference type="NCBI Taxonomy" id="5741"/>
    <lineage>
        <taxon>Eukaryota</taxon>
        <taxon>Metamonada</taxon>
        <taxon>Diplomonadida</taxon>
        <taxon>Hexamitidae</taxon>
        <taxon>Giardiinae</taxon>
        <taxon>Giardia</taxon>
    </lineage>
</organism>
<keyword evidence="1" id="KW-0812">Transmembrane</keyword>
<dbReference type="VEuPathDB" id="GiardiaDB:DHA2_152897"/>
<evidence type="ECO:0000256" key="1">
    <source>
        <dbReference type="SAM" id="Phobius"/>
    </source>
</evidence>
<gene>
    <name evidence="2" type="ORF">GSB_153127</name>
</gene>
<feature type="transmembrane region" description="Helical" evidence="1">
    <location>
        <begin position="33"/>
        <end position="51"/>
    </location>
</feature>
<feature type="transmembrane region" description="Helical" evidence="1">
    <location>
        <begin position="63"/>
        <end position="86"/>
    </location>
</feature>
<protein>
    <submittedName>
        <fullName evidence="2">Uncharacterized protein</fullName>
    </submittedName>
</protein>
<feature type="transmembrane region" description="Helical" evidence="1">
    <location>
        <begin position="98"/>
        <end position="120"/>
    </location>
</feature>